<sequence length="247" mass="28329">MRATRVDRNFSKVQGINMENIKKLYNLMPKDCKGFSEGQLLKAEKRLNITLPQMFRAYYLQLGATKSVNQSFNSLATPQQLYFAGDYLCFCEENQGVVMWAIRKEDLTIFNPPVWGNYGSETDPDWVLETQTLSDFWLYIAIYNGVMGGLRYNANAMGGWKMEDFEVPTGAVAHIEKQYTELTSLSWEGQRTFTDEDFKLVITLSIHRDTGKPTAIFIGTTQKALFDKLLNDLGSYGLQWDYTSYDD</sequence>
<evidence type="ECO:0000313" key="2">
    <source>
        <dbReference type="Proteomes" id="UP000005391"/>
    </source>
</evidence>
<gene>
    <name evidence="1" type="ORF">HMPREF1977_2107</name>
</gene>
<dbReference type="AlphaFoldDB" id="E4MUN5"/>
<dbReference type="eggNOG" id="ENOG50331CX">
    <property type="taxonomic scope" value="Bacteria"/>
</dbReference>
<dbReference type="InterPro" id="IPR037883">
    <property type="entry name" value="Knr4/Smi1-like_sf"/>
</dbReference>
<reference evidence="1 2" key="1">
    <citation type="submission" date="2010-10" db="EMBL/GenBank/DDBJ databases">
        <authorList>
            <person name="Muzny D."/>
            <person name="Qin X."/>
            <person name="Deng J."/>
            <person name="Jiang H."/>
            <person name="Liu Y."/>
            <person name="Qu J."/>
            <person name="Song X.-Z."/>
            <person name="Zhang L."/>
            <person name="Thornton R."/>
            <person name="Coyle M."/>
            <person name="Francisco L."/>
            <person name="Jackson L."/>
            <person name="Javaid M."/>
            <person name="Korchina V."/>
            <person name="Kovar C."/>
            <person name="Mata R."/>
            <person name="Mathew T."/>
            <person name="Ngo R."/>
            <person name="Nguyen L."/>
            <person name="Nguyen N."/>
            <person name="Okwuonu G."/>
            <person name="Ongeri F."/>
            <person name="Pham C."/>
            <person name="Simmons D."/>
            <person name="Wilczek-Boney K."/>
            <person name="Hale W."/>
            <person name="Jakkamsetti A."/>
            <person name="Pham P."/>
            <person name="Ruth R."/>
            <person name="San Lucas F."/>
            <person name="Warren J."/>
            <person name="Zhang J."/>
            <person name="Zhao Z."/>
            <person name="Zhou C."/>
            <person name="Zhu D."/>
            <person name="Lee S."/>
            <person name="Bess C."/>
            <person name="Blankenburg K."/>
            <person name="Forbes L."/>
            <person name="Fu Q."/>
            <person name="Gubbala S."/>
            <person name="Hirani K."/>
            <person name="Jayaseelan J.C."/>
            <person name="Lara F."/>
            <person name="Munidasa M."/>
            <person name="Palculict T."/>
            <person name="Patil S."/>
            <person name="Pu L.-L."/>
            <person name="Saada N."/>
            <person name="Tang L."/>
            <person name="Weissenberger G."/>
            <person name="Zhu Y."/>
            <person name="Hemphill L."/>
            <person name="Shang Y."/>
            <person name="Youmans B."/>
            <person name="Ayvaz T."/>
            <person name="Ross M."/>
            <person name="Santibanez J."/>
            <person name="Aqrawi P."/>
            <person name="Gross S."/>
            <person name="Joshi V."/>
            <person name="Fowler G."/>
            <person name="Nazareth L."/>
            <person name="Reid J."/>
            <person name="Worley K."/>
            <person name="Petrosino J."/>
            <person name="Highlander S."/>
            <person name="Gibbs R."/>
        </authorList>
    </citation>
    <scope>NUCLEOTIDE SEQUENCE [LARGE SCALE GENOMIC DNA]</scope>
    <source>
        <strain evidence="1 2">F0287</strain>
    </source>
</reference>
<dbReference type="Proteomes" id="UP000005391">
    <property type="component" value="Unassembled WGS sequence"/>
</dbReference>
<dbReference type="EMBL" id="AEOH01000047">
    <property type="protein sequence ID" value="EFS96614.1"/>
    <property type="molecule type" value="Genomic_DNA"/>
</dbReference>
<accession>E4MUN5</accession>
<dbReference type="SUPFAM" id="SSF160631">
    <property type="entry name" value="SMI1/KNR4-like"/>
    <property type="match status" value="1"/>
</dbReference>
<dbReference type="HOGENOM" id="CLU_099371_0_0_10"/>
<organism evidence="1 2">
    <name type="scientific">Capnocytophaga ochracea F0287</name>
    <dbReference type="NCBI Taxonomy" id="873517"/>
    <lineage>
        <taxon>Bacteria</taxon>
        <taxon>Pseudomonadati</taxon>
        <taxon>Bacteroidota</taxon>
        <taxon>Flavobacteriia</taxon>
        <taxon>Flavobacteriales</taxon>
        <taxon>Flavobacteriaceae</taxon>
        <taxon>Capnocytophaga</taxon>
    </lineage>
</organism>
<protein>
    <recommendedName>
        <fullName evidence="3">Knr4/Smi1-like domain-containing protein</fullName>
    </recommendedName>
</protein>
<comment type="caution">
    <text evidence="1">The sequence shown here is derived from an EMBL/GenBank/DDBJ whole genome shotgun (WGS) entry which is preliminary data.</text>
</comment>
<evidence type="ECO:0008006" key="3">
    <source>
        <dbReference type="Google" id="ProtNLM"/>
    </source>
</evidence>
<evidence type="ECO:0000313" key="1">
    <source>
        <dbReference type="EMBL" id="EFS96614.1"/>
    </source>
</evidence>
<proteinExistence type="predicted"/>
<name>E4MUN5_CAPOC</name>